<reference evidence="2 3" key="1">
    <citation type="journal article" date="2021" name="Sci. Rep.">
        <title>The distribution of antibiotic resistance genes in chicken gut microbiota commensals.</title>
        <authorList>
            <person name="Juricova H."/>
            <person name="Matiasovicova J."/>
            <person name="Kubasova T."/>
            <person name="Cejkova D."/>
            <person name="Rychlik I."/>
        </authorList>
    </citation>
    <scope>NUCLEOTIDE SEQUENCE [LARGE SCALE GENOMIC DNA]</scope>
    <source>
        <strain evidence="2 3">An431b</strain>
    </source>
</reference>
<name>A0ABS2GAZ2_9FIRM</name>
<evidence type="ECO:0000313" key="3">
    <source>
        <dbReference type="Proteomes" id="UP000729290"/>
    </source>
</evidence>
<proteinExistence type="predicted"/>
<keyword evidence="3" id="KW-1185">Reference proteome</keyword>
<feature type="transmembrane region" description="Helical" evidence="1">
    <location>
        <begin position="116"/>
        <end position="133"/>
    </location>
</feature>
<protein>
    <submittedName>
        <fullName evidence="2">Uncharacterized protein</fullName>
    </submittedName>
</protein>
<organism evidence="2 3">
    <name type="scientific">Anaerotignum lactatifermentans</name>
    <dbReference type="NCBI Taxonomy" id="160404"/>
    <lineage>
        <taxon>Bacteria</taxon>
        <taxon>Bacillati</taxon>
        <taxon>Bacillota</taxon>
        <taxon>Clostridia</taxon>
        <taxon>Lachnospirales</taxon>
        <taxon>Anaerotignaceae</taxon>
        <taxon>Anaerotignum</taxon>
    </lineage>
</organism>
<keyword evidence="1" id="KW-1133">Transmembrane helix</keyword>
<dbReference type="RefSeq" id="WP_205133624.1">
    <property type="nucleotide sequence ID" value="NZ_JACSNT010000007.1"/>
</dbReference>
<evidence type="ECO:0000313" key="2">
    <source>
        <dbReference type="EMBL" id="MBM6877782.1"/>
    </source>
</evidence>
<gene>
    <name evidence="2" type="ORF">H9X83_06355</name>
</gene>
<accession>A0ABS2GAZ2</accession>
<sequence length="175" mass="20197">MKKIRNWMYVGLVLLIVNLHIGGINVLPRALGYAVLTWCVWTMQKEETGRHWQTLLGELLTAYSLVFEYSGIRATIPFWTISVGYQVLDLLFFYGIATLLYQKRQEEFILLRRRNLLMICAVNIMAFCLQLNLPAIGLVRGITDVIYLLYLFLAIVPLCRETPPLAECPQEEEVL</sequence>
<keyword evidence="1" id="KW-0812">Transmembrane</keyword>
<dbReference type="Proteomes" id="UP000729290">
    <property type="component" value="Unassembled WGS sequence"/>
</dbReference>
<feature type="transmembrane region" description="Helical" evidence="1">
    <location>
        <begin position="7"/>
        <end position="27"/>
    </location>
</feature>
<keyword evidence="1" id="KW-0472">Membrane</keyword>
<evidence type="ECO:0000256" key="1">
    <source>
        <dbReference type="SAM" id="Phobius"/>
    </source>
</evidence>
<feature type="transmembrane region" description="Helical" evidence="1">
    <location>
        <begin position="76"/>
        <end position="96"/>
    </location>
</feature>
<dbReference type="EMBL" id="JACSNV010000007">
    <property type="protein sequence ID" value="MBM6877782.1"/>
    <property type="molecule type" value="Genomic_DNA"/>
</dbReference>
<comment type="caution">
    <text evidence="2">The sequence shown here is derived from an EMBL/GenBank/DDBJ whole genome shotgun (WGS) entry which is preliminary data.</text>
</comment>